<evidence type="ECO:0000259" key="1">
    <source>
        <dbReference type="Pfam" id="PF06985"/>
    </source>
</evidence>
<dbReference type="InterPro" id="IPR010730">
    <property type="entry name" value="HET"/>
</dbReference>
<protein>
    <recommendedName>
        <fullName evidence="1">Heterokaryon incompatibility domain-containing protein</fullName>
    </recommendedName>
</protein>
<reference evidence="3" key="1">
    <citation type="journal article" date="2015" name="Genome Announc.">
        <title>Draft whole-genome sequence of the biocontrol agent Trichoderma harzianum T6776.</title>
        <authorList>
            <person name="Baroncelli R."/>
            <person name="Piaggeschi G."/>
            <person name="Fiorini L."/>
            <person name="Bertolini E."/>
            <person name="Zapparata A."/>
            <person name="Pe M.E."/>
            <person name="Sarrocco S."/>
            <person name="Vannacci G."/>
        </authorList>
    </citation>
    <scope>NUCLEOTIDE SEQUENCE [LARGE SCALE GENOMIC DNA]</scope>
    <source>
        <strain evidence="3">T6776</strain>
    </source>
</reference>
<comment type="caution">
    <text evidence="2">The sequence shown here is derived from an EMBL/GenBank/DDBJ whole genome shotgun (WGS) entry which is preliminary data.</text>
</comment>
<dbReference type="Proteomes" id="UP000034112">
    <property type="component" value="Unassembled WGS sequence"/>
</dbReference>
<dbReference type="OrthoDB" id="5135333at2759"/>
<feature type="domain" description="Heterokaryon incompatibility" evidence="1">
    <location>
        <begin position="77"/>
        <end position="203"/>
    </location>
</feature>
<dbReference type="EMBL" id="JOKZ01000020">
    <property type="protein sequence ID" value="KKP06698.1"/>
    <property type="molecule type" value="Genomic_DNA"/>
</dbReference>
<accession>A0A0F9Y3J6</accession>
<proteinExistence type="predicted"/>
<dbReference type="PANTHER" id="PTHR33112">
    <property type="entry name" value="DOMAIN PROTEIN, PUTATIVE-RELATED"/>
    <property type="match status" value="1"/>
</dbReference>
<gene>
    <name evidence="2" type="ORF">THAR02_01187</name>
</gene>
<evidence type="ECO:0000313" key="2">
    <source>
        <dbReference type="EMBL" id="KKP06698.1"/>
    </source>
</evidence>
<dbReference type="Pfam" id="PF06985">
    <property type="entry name" value="HET"/>
    <property type="match status" value="1"/>
</dbReference>
<dbReference type="AlphaFoldDB" id="A0A0F9Y3J6"/>
<name>A0A0F9Y3J6_TRIHA</name>
<evidence type="ECO:0000313" key="3">
    <source>
        <dbReference type="Proteomes" id="UP000034112"/>
    </source>
</evidence>
<organism evidence="2 3">
    <name type="scientific">Trichoderma harzianum</name>
    <name type="common">Hypocrea lixii</name>
    <dbReference type="NCBI Taxonomy" id="5544"/>
    <lineage>
        <taxon>Eukaryota</taxon>
        <taxon>Fungi</taxon>
        <taxon>Dikarya</taxon>
        <taxon>Ascomycota</taxon>
        <taxon>Pezizomycotina</taxon>
        <taxon>Sordariomycetes</taxon>
        <taxon>Hypocreomycetidae</taxon>
        <taxon>Hypocreales</taxon>
        <taxon>Hypocreaceae</taxon>
        <taxon>Trichoderma</taxon>
    </lineage>
</organism>
<dbReference type="PANTHER" id="PTHR33112:SF16">
    <property type="entry name" value="HETEROKARYON INCOMPATIBILITY DOMAIN-CONTAINING PROTEIN"/>
    <property type="match status" value="1"/>
</dbReference>
<sequence length="602" mass="68561">MDPHKTQGNPELSSRLQPLRTSLNVCIEQHQGKCDRQRHTLLPVTVEPARGIQEPHGIKVIDIKEEKVIQALPGCRYVALSYVWEPLPAGEKPDEYKECSPLNLLRLPRTILDTIDVCRALDERYLWVDALCINQRDERDKHQIGQMDRIYSFAVATIVAACDKDATEGLPGIRSRSSVRSEPPPVDILDGTLWSSRGWTYQEFVLSRRLLLFTSAGIYFYCAESNITSLNGWELPSIGYATCWRAYNETLAIYSGRRLGRKSDTLNAITGVHRVFARYTDDTYLCGLPARQIFYALLWQPLAVSERQPCWPSWSWAGWTGSGDDLCLVGNPCQDAVTDQWGDSPARWGSTGRIFIPRLENLKFQASNGMELDIALFPDDEKLKQYLSMQRDEALPALAEDRTFWESGYLKFKATSKQFFITLDVNNPRVSKDHPRLKRCRILDGDRWIGTIFLNPDCGGNYPDVSGPCEFIVLTTFKAYNHKIASSFLEGLLDMSVEDKEPAIFPEEYYQAGRAQQERQFRMWMAGEFHSKKGYRTRGGSNWGRSWESHRDPHRGMPYPAHFDCSHVMWIERKGDVIYRKAIGIAGGNHSSGSSLEEFCLG</sequence>
<dbReference type="OMA" id="HVMWIER"/>